<dbReference type="PRINTS" id="PR00095">
    <property type="entry name" value="ANTSNTHASEI"/>
</dbReference>
<comment type="catalytic activity">
    <reaction evidence="7">
        <text>chorismate + L-glutamine = anthranilate + pyruvate + L-glutamate + H(+)</text>
        <dbReference type="Rhea" id="RHEA:21732"/>
        <dbReference type="ChEBI" id="CHEBI:15361"/>
        <dbReference type="ChEBI" id="CHEBI:15378"/>
        <dbReference type="ChEBI" id="CHEBI:16567"/>
        <dbReference type="ChEBI" id="CHEBI:29748"/>
        <dbReference type="ChEBI" id="CHEBI:29985"/>
        <dbReference type="ChEBI" id="CHEBI:58359"/>
        <dbReference type="EC" id="4.1.3.27"/>
    </reaction>
</comment>
<gene>
    <name evidence="11" type="ORF">HMPREF9719_01817</name>
</gene>
<keyword evidence="12" id="KW-1185">Reference proteome</keyword>
<evidence type="ECO:0000256" key="3">
    <source>
        <dbReference type="ARBA" id="ARBA00012266"/>
    </source>
</evidence>
<evidence type="ECO:0000256" key="1">
    <source>
        <dbReference type="ARBA" id="ARBA00001946"/>
    </source>
</evidence>
<evidence type="ECO:0000313" key="11">
    <source>
        <dbReference type="EMBL" id="EJZ81239.1"/>
    </source>
</evidence>
<feature type="region of interest" description="Disordered" evidence="8">
    <location>
        <begin position="212"/>
        <end position="238"/>
    </location>
</feature>
<dbReference type="eggNOG" id="COG0147">
    <property type="taxonomic scope" value="Bacteria"/>
</dbReference>
<dbReference type="OrthoDB" id="3518032at2"/>
<dbReference type="InterPro" id="IPR005801">
    <property type="entry name" value="ADC_synthase"/>
</dbReference>
<reference evidence="11 12" key="1">
    <citation type="submission" date="2012-08" db="EMBL/GenBank/DDBJ databases">
        <title>The Genome Sequence of Turicella otitidis ATCC 51513.</title>
        <authorList>
            <consortium name="The Broad Institute Genome Sequencing Platform"/>
            <person name="Earl A."/>
            <person name="Ward D."/>
            <person name="Feldgarden M."/>
            <person name="Gevers D."/>
            <person name="Huys G."/>
            <person name="Walker B."/>
            <person name="Young S.K."/>
            <person name="Zeng Q."/>
            <person name="Gargeya S."/>
            <person name="Fitzgerald M."/>
            <person name="Haas B."/>
            <person name="Abouelleil A."/>
            <person name="Alvarado L."/>
            <person name="Arachchi H.M."/>
            <person name="Berlin A.M."/>
            <person name="Chapman S.B."/>
            <person name="Goldberg J."/>
            <person name="Griggs A."/>
            <person name="Gujja S."/>
            <person name="Hansen M."/>
            <person name="Howarth C."/>
            <person name="Imamovic A."/>
            <person name="Larimer J."/>
            <person name="McCowen C."/>
            <person name="Montmayeur A."/>
            <person name="Murphy C."/>
            <person name="Neiman D."/>
            <person name="Pearson M."/>
            <person name="Priest M."/>
            <person name="Roberts A."/>
            <person name="Saif S."/>
            <person name="Shea T."/>
            <person name="Sisk P."/>
            <person name="Sykes S."/>
            <person name="Wortman J."/>
            <person name="Nusbaum C."/>
            <person name="Birren B."/>
        </authorList>
    </citation>
    <scope>NUCLEOTIDE SEQUENCE [LARGE SCALE GENOMIC DNA]</scope>
    <source>
        <strain evidence="11 12">ATCC 51513</strain>
    </source>
</reference>
<dbReference type="Proteomes" id="UP000006078">
    <property type="component" value="Unassembled WGS sequence"/>
</dbReference>
<dbReference type="InterPro" id="IPR015890">
    <property type="entry name" value="Chorismate_C"/>
</dbReference>
<dbReference type="RefSeq" id="WP_004601707.1">
    <property type="nucleotide sequence ID" value="NZ_JH815195.1"/>
</dbReference>
<dbReference type="InterPro" id="IPR019999">
    <property type="entry name" value="Anth_synth_I-like"/>
</dbReference>
<dbReference type="HOGENOM" id="CLU_006493_9_4_11"/>
<feature type="domain" description="Anthranilate synthase component I N-terminal" evidence="10">
    <location>
        <begin position="22"/>
        <end position="188"/>
    </location>
</feature>
<keyword evidence="5" id="KW-0460">Magnesium</keyword>
<dbReference type="SUPFAM" id="SSF56322">
    <property type="entry name" value="ADC synthase"/>
    <property type="match status" value="1"/>
</dbReference>
<dbReference type="GO" id="GO:0000162">
    <property type="term" value="P:L-tryptophan biosynthetic process"/>
    <property type="evidence" value="ECO:0007669"/>
    <property type="project" value="TreeGrafter"/>
</dbReference>
<feature type="domain" description="Chorismate-utilising enzyme C-terminal" evidence="9">
    <location>
        <begin position="246"/>
        <end position="517"/>
    </location>
</feature>
<dbReference type="Pfam" id="PF00425">
    <property type="entry name" value="Chorismate_bind"/>
    <property type="match status" value="1"/>
</dbReference>
<dbReference type="PANTHER" id="PTHR11236:SF49">
    <property type="entry name" value="ANTHRANILATE SYNTHASE COMPONENT 1"/>
    <property type="match status" value="1"/>
</dbReference>
<dbReference type="Pfam" id="PF04715">
    <property type="entry name" value="Anth_synt_I_N"/>
    <property type="match status" value="1"/>
</dbReference>
<comment type="similarity">
    <text evidence="2">Belongs to the anthranilate synthase component I family.</text>
</comment>
<dbReference type="NCBIfam" id="NF010079">
    <property type="entry name" value="PRK13564.1"/>
    <property type="match status" value="1"/>
</dbReference>
<comment type="cofactor">
    <cofactor evidence="1">
        <name>Mg(2+)</name>
        <dbReference type="ChEBI" id="CHEBI:18420"/>
    </cofactor>
</comment>
<evidence type="ECO:0000259" key="9">
    <source>
        <dbReference type="Pfam" id="PF00425"/>
    </source>
</evidence>
<dbReference type="PANTHER" id="PTHR11236">
    <property type="entry name" value="AMINOBENZOATE/ANTHRANILATE SYNTHASE"/>
    <property type="match status" value="1"/>
</dbReference>
<keyword evidence="4" id="KW-0479">Metal-binding</keyword>
<evidence type="ECO:0000256" key="2">
    <source>
        <dbReference type="ARBA" id="ARBA00009562"/>
    </source>
</evidence>
<evidence type="ECO:0000256" key="8">
    <source>
        <dbReference type="SAM" id="MobiDB-lite"/>
    </source>
</evidence>
<dbReference type="InterPro" id="IPR005257">
    <property type="entry name" value="Anth_synth_I_TrpE"/>
</dbReference>
<dbReference type="GO" id="GO:0004049">
    <property type="term" value="F:anthranilate synthase activity"/>
    <property type="evidence" value="ECO:0007669"/>
    <property type="project" value="UniProtKB-EC"/>
</dbReference>
<dbReference type="STRING" id="29321.AAV33_02755"/>
<evidence type="ECO:0000256" key="7">
    <source>
        <dbReference type="ARBA" id="ARBA00047683"/>
    </source>
</evidence>
<dbReference type="PATRIC" id="fig|883169.3.peg.1756"/>
<name>K0YNU7_9CORY</name>
<dbReference type="Gene3D" id="3.60.120.10">
    <property type="entry name" value="Anthranilate synthase"/>
    <property type="match status" value="1"/>
</dbReference>
<feature type="compositionally biased region" description="Low complexity" evidence="8">
    <location>
        <begin position="223"/>
        <end position="236"/>
    </location>
</feature>
<organism evidence="11 12">
    <name type="scientific">Corynebacterium otitidis ATCC 51513</name>
    <dbReference type="NCBI Taxonomy" id="883169"/>
    <lineage>
        <taxon>Bacteria</taxon>
        <taxon>Bacillati</taxon>
        <taxon>Actinomycetota</taxon>
        <taxon>Actinomycetes</taxon>
        <taxon>Mycobacteriales</taxon>
        <taxon>Corynebacteriaceae</taxon>
        <taxon>Corynebacterium</taxon>
    </lineage>
</organism>
<dbReference type="AlphaFoldDB" id="K0YNU7"/>
<dbReference type="NCBIfam" id="TIGR00565">
    <property type="entry name" value="trpE_proteo"/>
    <property type="match status" value="1"/>
</dbReference>
<evidence type="ECO:0000256" key="5">
    <source>
        <dbReference type="ARBA" id="ARBA00022842"/>
    </source>
</evidence>
<dbReference type="EMBL" id="AHAE01000085">
    <property type="protein sequence ID" value="EJZ81239.1"/>
    <property type="molecule type" value="Genomic_DNA"/>
</dbReference>
<comment type="caution">
    <text evidence="11">The sequence shown here is derived from an EMBL/GenBank/DDBJ whole genome shotgun (WGS) entry which is preliminary data.</text>
</comment>
<sequence>MNRTPLTELSQEIPYTPDAAGLFDALGGREGSDTVLLESADVSTRSGVESLLVLSASVRLTCSGTRVLAEPLTDSGRALVAYLEDELAGFVDRSAGEGTGAVFSFPRPSAVDERERLVEPSPVLTLRALATLPGAPEDLPLIAGGFAFDFVASFEDLPEVAAGENTFPDFQFLVAETVAEVDHRENTARLRALAAGGDAGRLEERLEGLAARAREAAEPQPPAAAAGAASPGGSEPVVARASVGDEEFRGTVDRVREAIAAGEIYQAVPSRSFAIDCPDAFAAYRELRAANPSPYMFYLRGLAPGGPDELAPDEPFELFGASPESAMKFTAEDHSVEVYPIAGTRPRGRDADGSIDHERDIRNELELRTDNKELAEHVMLVDLARNDIARVAEPGTRRVAQLLQVDRYSRVMHLVSRVVGRLSSDMDALDAYRACMNMGTLTGAPKLRAAELLRELEGARRGSYGGAVGYLRGGGDFDTCIVIRSGFVQGGRAVVQAGAGVVRDSRPQAEADETAQKADAVLAAIASSQGRRLEVAR</sequence>
<keyword evidence="6" id="KW-0456">Lyase</keyword>
<dbReference type="GO" id="GO:0046872">
    <property type="term" value="F:metal ion binding"/>
    <property type="evidence" value="ECO:0007669"/>
    <property type="project" value="UniProtKB-KW"/>
</dbReference>
<dbReference type="EC" id="4.1.3.27" evidence="3"/>
<evidence type="ECO:0000256" key="6">
    <source>
        <dbReference type="ARBA" id="ARBA00023239"/>
    </source>
</evidence>
<evidence type="ECO:0000313" key="12">
    <source>
        <dbReference type="Proteomes" id="UP000006078"/>
    </source>
</evidence>
<accession>K0YNU7</accession>
<protein>
    <recommendedName>
        <fullName evidence="3">anthranilate synthase</fullName>
        <ecNumber evidence="3">4.1.3.27</ecNumber>
    </recommendedName>
</protein>
<proteinExistence type="inferred from homology"/>
<dbReference type="InterPro" id="IPR006805">
    <property type="entry name" value="Anth_synth_I_N"/>
</dbReference>
<evidence type="ECO:0000256" key="4">
    <source>
        <dbReference type="ARBA" id="ARBA00022723"/>
    </source>
</evidence>
<evidence type="ECO:0000259" key="10">
    <source>
        <dbReference type="Pfam" id="PF04715"/>
    </source>
</evidence>